<reference evidence="1 2" key="1">
    <citation type="submission" date="2024-09" db="EMBL/GenBank/DDBJ databases">
        <authorList>
            <person name="Sun Q."/>
            <person name="Mori K."/>
        </authorList>
    </citation>
    <scope>NUCLEOTIDE SEQUENCE [LARGE SCALE GENOMIC DNA]</scope>
    <source>
        <strain evidence="1 2">JCM 11683</strain>
    </source>
</reference>
<gene>
    <name evidence="1" type="ORF">ACFFN1_12770</name>
</gene>
<protein>
    <submittedName>
        <fullName evidence="1">Stealth conserved region 3 domain-containing protein</fullName>
    </submittedName>
</protein>
<sequence>MRDSTSILDTLDLCLRQARRQSPLGINHLEPGQHPPISTATATPAGVRRMHLNLGDDIFLLRLAELTLLYTGNRLSRFFPSTARLDIDPPSARDLRVLSAAKRNRDNIIENDGRVVTNTFKHTPRLQMTAVLEAMESEHPERFARVVASQFLHPEDYSIRSALYHLVAYMLCQGVQQPDPVCAIGHRLAGRRAAQPAAEGFHEARFPVHSTFEKSL</sequence>
<name>A0ABV5X4A8_9MICO</name>
<accession>A0ABV5X4A8</accession>
<comment type="caution">
    <text evidence="1">The sequence shown here is derived from an EMBL/GenBank/DDBJ whole genome shotgun (WGS) entry which is preliminary data.</text>
</comment>
<dbReference type="EMBL" id="JBHMAU010000074">
    <property type="protein sequence ID" value="MFB9777260.1"/>
    <property type="molecule type" value="Genomic_DNA"/>
</dbReference>
<keyword evidence="2" id="KW-1185">Reference proteome</keyword>
<evidence type="ECO:0000313" key="2">
    <source>
        <dbReference type="Proteomes" id="UP001589707"/>
    </source>
</evidence>
<dbReference type="Proteomes" id="UP001589707">
    <property type="component" value="Unassembled WGS sequence"/>
</dbReference>
<dbReference type="RefSeq" id="WP_376841165.1">
    <property type="nucleotide sequence ID" value="NZ_JBHMAU010000074.1"/>
</dbReference>
<evidence type="ECO:0000313" key="1">
    <source>
        <dbReference type="EMBL" id="MFB9777260.1"/>
    </source>
</evidence>
<proteinExistence type="predicted"/>
<organism evidence="1 2">
    <name type="scientific">Brevibacterium otitidis</name>
    <dbReference type="NCBI Taxonomy" id="53364"/>
    <lineage>
        <taxon>Bacteria</taxon>
        <taxon>Bacillati</taxon>
        <taxon>Actinomycetota</taxon>
        <taxon>Actinomycetes</taxon>
        <taxon>Micrococcales</taxon>
        <taxon>Brevibacteriaceae</taxon>
        <taxon>Brevibacterium</taxon>
    </lineage>
</organism>